<reference evidence="2" key="1">
    <citation type="journal article" date="2007" name="PLoS ONE">
        <title>The first genome sequence of an elite grapevine cultivar (Pinot noir Vitis vinifera L.): coping with a highly heterozygous genome.</title>
        <authorList>
            <person name="Velasco R."/>
            <person name="Zharkikh A."/>
            <person name="Troggio M."/>
            <person name="Cartwright D.A."/>
            <person name="Cestaro A."/>
            <person name="Pruss D."/>
            <person name="Pindo M."/>
            <person name="FitzGerald L.M."/>
            <person name="Vezzulli S."/>
            <person name="Reid J."/>
            <person name="Malacarne G."/>
            <person name="Iliev D."/>
            <person name="Coppola G."/>
            <person name="Wardell B."/>
            <person name="Micheletti D."/>
            <person name="Macalma T."/>
            <person name="Facci M."/>
            <person name="Mitchell J.T."/>
            <person name="Perazzolli M."/>
            <person name="Eldredge G."/>
            <person name="Gatto P."/>
            <person name="Oyzerski R."/>
            <person name="Moretto M."/>
            <person name="Gutin N."/>
            <person name="Stefanini M."/>
            <person name="Chen Y."/>
            <person name="Segala C."/>
            <person name="Davenport C."/>
            <person name="Dematte L."/>
            <person name="Mraz A."/>
            <person name="Battilana J."/>
            <person name="Stormo K."/>
            <person name="Costa F."/>
            <person name="Tao Q."/>
            <person name="Si-Ammour A."/>
            <person name="Harkins T."/>
            <person name="Lackey A."/>
            <person name="Perbost C."/>
            <person name="Taillon B."/>
            <person name="Stella A."/>
            <person name="Solovyev V."/>
            <person name="Fawcett J.A."/>
            <person name="Sterck L."/>
            <person name="Vandepoele K."/>
            <person name="Grando S.M."/>
            <person name="Toppo S."/>
            <person name="Moser C."/>
            <person name="Lanchbury J."/>
            <person name="Bogden R."/>
            <person name="Skolnick M."/>
            <person name="Sgaramella V."/>
            <person name="Bhatnagar S.K."/>
            <person name="Fontana P."/>
            <person name="Gutin A."/>
            <person name="Van de Peer Y."/>
            <person name="Salamini F."/>
            <person name="Viola R."/>
        </authorList>
    </citation>
    <scope>NUCLEOTIDE SEQUENCE</scope>
</reference>
<evidence type="ECO:0000256" key="1">
    <source>
        <dbReference type="SAM" id="SignalP"/>
    </source>
</evidence>
<feature type="chain" id="PRO_5002680261" description="Secreted protein" evidence="1">
    <location>
        <begin position="20"/>
        <end position="121"/>
    </location>
</feature>
<proteinExistence type="predicted"/>
<gene>
    <name evidence="2" type="ORF">VITISV_024927</name>
</gene>
<dbReference type="AlphaFoldDB" id="A5C8V7"/>
<protein>
    <recommendedName>
        <fullName evidence="3">Secreted protein</fullName>
    </recommendedName>
</protein>
<evidence type="ECO:0000313" key="2">
    <source>
        <dbReference type="EMBL" id="CAN62198.1"/>
    </source>
</evidence>
<organism evidence="2">
    <name type="scientific">Vitis vinifera</name>
    <name type="common">Grape</name>
    <dbReference type="NCBI Taxonomy" id="29760"/>
    <lineage>
        <taxon>Eukaryota</taxon>
        <taxon>Viridiplantae</taxon>
        <taxon>Streptophyta</taxon>
        <taxon>Embryophyta</taxon>
        <taxon>Tracheophyta</taxon>
        <taxon>Spermatophyta</taxon>
        <taxon>Magnoliopsida</taxon>
        <taxon>eudicotyledons</taxon>
        <taxon>Gunneridae</taxon>
        <taxon>Pentapetalae</taxon>
        <taxon>rosids</taxon>
        <taxon>Vitales</taxon>
        <taxon>Vitaceae</taxon>
        <taxon>Viteae</taxon>
        <taxon>Vitis</taxon>
    </lineage>
</organism>
<name>A5C8V7_VITVI</name>
<feature type="signal peptide" evidence="1">
    <location>
        <begin position="1"/>
        <end position="19"/>
    </location>
</feature>
<accession>A5C8V7</accession>
<sequence>MGELWVSIWWPWLPWGACGLHVGCMWRVCSGCRGRGMAMSAVVRCVVKCELWMSHGLHGAEGWLWVSMWATWWCMEAMGELKRAGDRPRWAHRGSIELAQGELSEAGKRVPISFIPILEIR</sequence>
<evidence type="ECO:0008006" key="3">
    <source>
        <dbReference type="Google" id="ProtNLM"/>
    </source>
</evidence>
<keyword evidence="1" id="KW-0732">Signal</keyword>
<dbReference type="EMBL" id="AM486369">
    <property type="protein sequence ID" value="CAN62198.1"/>
    <property type="molecule type" value="Genomic_DNA"/>
</dbReference>